<dbReference type="PANTHER" id="PTHR47510">
    <property type="entry name" value="REVERSE TRANSCRIPTASE DOMAIN-CONTAINING PROTEIN"/>
    <property type="match status" value="1"/>
</dbReference>
<reference evidence="2 3" key="1">
    <citation type="submission" date="2019-08" db="EMBL/GenBank/DDBJ databases">
        <title>Whole genome of Aphis craccivora.</title>
        <authorList>
            <person name="Voronova N.V."/>
            <person name="Shulinski R.S."/>
            <person name="Bandarenka Y.V."/>
            <person name="Zhorov D.G."/>
            <person name="Warner D."/>
        </authorList>
    </citation>
    <scope>NUCLEOTIDE SEQUENCE [LARGE SCALE GENOMIC DNA]</scope>
    <source>
        <strain evidence="2">180601</strain>
        <tissue evidence="2">Whole Body</tissue>
    </source>
</reference>
<dbReference type="CDD" id="cd01650">
    <property type="entry name" value="RT_nLTR_like"/>
    <property type="match status" value="1"/>
</dbReference>
<proteinExistence type="predicted"/>
<dbReference type="Pfam" id="PF00078">
    <property type="entry name" value="RVT_1"/>
    <property type="match status" value="1"/>
</dbReference>
<dbReference type="SUPFAM" id="SSF56672">
    <property type="entry name" value="DNA/RNA polymerases"/>
    <property type="match status" value="1"/>
</dbReference>
<keyword evidence="2" id="KW-0548">Nucleotidyltransferase</keyword>
<feature type="domain" description="Reverse transcriptase" evidence="1">
    <location>
        <begin position="268"/>
        <end position="358"/>
    </location>
</feature>
<dbReference type="InterPro" id="IPR043502">
    <property type="entry name" value="DNA/RNA_pol_sf"/>
</dbReference>
<name>A0A6G0Y2R8_APHCR</name>
<protein>
    <submittedName>
        <fullName evidence="2">RNA-directed DNA polymerase from mobile element jockey</fullName>
    </submittedName>
</protein>
<dbReference type="OrthoDB" id="6630711at2759"/>
<dbReference type="GO" id="GO:0003964">
    <property type="term" value="F:RNA-directed DNA polymerase activity"/>
    <property type="evidence" value="ECO:0007669"/>
    <property type="project" value="UniProtKB-KW"/>
</dbReference>
<dbReference type="PANTHER" id="PTHR47510:SF3">
    <property type="entry name" value="ENDO_EXONUCLEASE_PHOSPHATASE DOMAIN-CONTAINING PROTEIN"/>
    <property type="match status" value="1"/>
</dbReference>
<accession>A0A6G0Y2R8</accession>
<dbReference type="AlphaFoldDB" id="A0A6G0Y2R8"/>
<dbReference type="InterPro" id="IPR000477">
    <property type="entry name" value="RT_dom"/>
</dbReference>
<gene>
    <name evidence="2" type="ORF">FWK35_00027039</name>
</gene>
<organism evidence="2 3">
    <name type="scientific">Aphis craccivora</name>
    <name type="common">Cowpea aphid</name>
    <dbReference type="NCBI Taxonomy" id="307492"/>
    <lineage>
        <taxon>Eukaryota</taxon>
        <taxon>Metazoa</taxon>
        <taxon>Ecdysozoa</taxon>
        <taxon>Arthropoda</taxon>
        <taxon>Hexapoda</taxon>
        <taxon>Insecta</taxon>
        <taxon>Pterygota</taxon>
        <taxon>Neoptera</taxon>
        <taxon>Paraneoptera</taxon>
        <taxon>Hemiptera</taxon>
        <taxon>Sternorrhyncha</taxon>
        <taxon>Aphidomorpha</taxon>
        <taxon>Aphidoidea</taxon>
        <taxon>Aphididae</taxon>
        <taxon>Aphidini</taxon>
        <taxon>Aphis</taxon>
        <taxon>Aphis</taxon>
    </lineage>
</organism>
<dbReference type="EMBL" id="VUJU01006537">
    <property type="protein sequence ID" value="KAF0748298.1"/>
    <property type="molecule type" value="Genomic_DNA"/>
</dbReference>
<evidence type="ECO:0000313" key="2">
    <source>
        <dbReference type="EMBL" id="KAF0748298.1"/>
    </source>
</evidence>
<dbReference type="Proteomes" id="UP000478052">
    <property type="component" value="Unassembled WGS sequence"/>
</dbReference>
<evidence type="ECO:0000259" key="1">
    <source>
        <dbReference type="Pfam" id="PF00078"/>
    </source>
</evidence>
<keyword evidence="2" id="KW-0695">RNA-directed DNA polymerase</keyword>
<keyword evidence="3" id="KW-1185">Reference proteome</keyword>
<sequence>MSVEKSFEPAVSIDPYHPDFYMYLSCAPLDLNSKRDQSFYNFSKTDYHSISTYLEIFDWSFTFKPLDIDSAVNLVYDALHKVVIDFVPKCKYSSSSFPPWFIKELKQLVILKKQAHAMFKSSSSVYDYKKFSFLRAKFKYLSKKSFRTYSSNVESNIPSSFKLNEHIASCDRDSAELFSTYFSSVYSSQKVTFSVNDVFDKLSSLRGVRSIGPDGLSGDFLFHLRSVISYPLWLLFRSSLDEGIYPSILKFSSVIPIFKSGDPSSVLNYRPISIQSHISKILESLVLNDIRRSINPIIIEELHGFHPGRSTVTCNLFFNNFIFNSFQQRSQVDGIHTDFHKAFDSVNHDVLIQILKASGSAIHHCRVLCFADDVKLFMQIDSNDDCLKLQSDINRLVELFDKLNLSLNISKCKVMTFTRSRTSLVFL</sequence>
<evidence type="ECO:0000313" key="3">
    <source>
        <dbReference type="Proteomes" id="UP000478052"/>
    </source>
</evidence>
<keyword evidence="2" id="KW-0808">Transferase</keyword>
<comment type="caution">
    <text evidence="2">The sequence shown here is derived from an EMBL/GenBank/DDBJ whole genome shotgun (WGS) entry which is preliminary data.</text>
</comment>